<accession>A0ABW4KFQ3</accession>
<reference evidence="2" key="1">
    <citation type="journal article" date="2019" name="Int. J. Syst. Evol. Microbiol.">
        <title>The Global Catalogue of Microorganisms (GCM) 10K type strain sequencing project: providing services to taxonomists for standard genome sequencing and annotation.</title>
        <authorList>
            <consortium name="The Broad Institute Genomics Platform"/>
            <consortium name="The Broad Institute Genome Sequencing Center for Infectious Disease"/>
            <person name="Wu L."/>
            <person name="Ma J."/>
        </authorList>
    </citation>
    <scope>NUCLEOTIDE SEQUENCE [LARGE SCALE GENOMIC DNA]</scope>
    <source>
        <strain evidence="2">CGMCC 1.12295</strain>
    </source>
</reference>
<sequence>MKLIDELFELYRDKLTGDEEDLDMITFAVLEGYDHEDLIEIVKEMNEYELHYFIRLYMLETLKGKFAQIEGRKENGPDYYKPLH</sequence>
<dbReference type="Proteomes" id="UP001597301">
    <property type="component" value="Unassembled WGS sequence"/>
</dbReference>
<dbReference type="EMBL" id="JBHUEO010000019">
    <property type="protein sequence ID" value="MFD1706740.1"/>
    <property type="molecule type" value="Genomic_DNA"/>
</dbReference>
<dbReference type="RefSeq" id="WP_380773404.1">
    <property type="nucleotide sequence ID" value="NZ_JBHUEO010000019.1"/>
</dbReference>
<keyword evidence="2" id="KW-1185">Reference proteome</keyword>
<name>A0ABW4KFQ3_9BACI</name>
<organism evidence="1 2">
    <name type="scientific">Siminovitchia sediminis</name>
    <dbReference type="NCBI Taxonomy" id="1274353"/>
    <lineage>
        <taxon>Bacteria</taxon>
        <taxon>Bacillati</taxon>
        <taxon>Bacillota</taxon>
        <taxon>Bacilli</taxon>
        <taxon>Bacillales</taxon>
        <taxon>Bacillaceae</taxon>
        <taxon>Siminovitchia</taxon>
    </lineage>
</organism>
<dbReference type="InterPro" id="IPR046152">
    <property type="entry name" value="DUF6154"/>
</dbReference>
<gene>
    <name evidence="1" type="ORF">ACFSCZ_08340</name>
</gene>
<comment type="caution">
    <text evidence="1">The sequence shown here is derived from an EMBL/GenBank/DDBJ whole genome shotgun (WGS) entry which is preliminary data.</text>
</comment>
<evidence type="ECO:0000313" key="2">
    <source>
        <dbReference type="Proteomes" id="UP001597301"/>
    </source>
</evidence>
<evidence type="ECO:0000313" key="1">
    <source>
        <dbReference type="EMBL" id="MFD1706740.1"/>
    </source>
</evidence>
<proteinExistence type="predicted"/>
<protein>
    <submittedName>
        <fullName evidence="1">DUF6154 family protein</fullName>
    </submittedName>
</protein>
<dbReference type="Pfam" id="PF19651">
    <property type="entry name" value="DUF6154"/>
    <property type="match status" value="1"/>
</dbReference>